<proteinExistence type="predicted"/>
<dbReference type="PANTHER" id="PTHR44054">
    <property type="entry name" value="SYNAPTIC VESICLE MEMBRANE PROTEIN VAT-1 HOMOLOG-LIKE"/>
    <property type="match status" value="1"/>
</dbReference>
<evidence type="ECO:0000259" key="2">
    <source>
        <dbReference type="SMART" id="SM00829"/>
    </source>
</evidence>
<organism evidence="3">
    <name type="scientific">marine metagenome</name>
    <dbReference type="NCBI Taxonomy" id="408172"/>
    <lineage>
        <taxon>unclassified sequences</taxon>
        <taxon>metagenomes</taxon>
        <taxon>ecological metagenomes</taxon>
    </lineage>
</organism>
<dbReference type="GO" id="GO:0016491">
    <property type="term" value="F:oxidoreductase activity"/>
    <property type="evidence" value="ECO:0007669"/>
    <property type="project" value="UniProtKB-KW"/>
</dbReference>
<dbReference type="InterPro" id="IPR052100">
    <property type="entry name" value="SV-ATPase_mito-regulator"/>
</dbReference>
<dbReference type="InterPro" id="IPR013149">
    <property type="entry name" value="ADH-like_C"/>
</dbReference>
<keyword evidence="1" id="KW-0560">Oxidoreductase</keyword>
<dbReference type="Gene3D" id="3.90.180.10">
    <property type="entry name" value="Medium-chain alcohol dehydrogenases, catalytic domain"/>
    <property type="match status" value="1"/>
</dbReference>
<feature type="domain" description="Enoyl reductase (ER)" evidence="2">
    <location>
        <begin position="10"/>
        <end position="336"/>
    </location>
</feature>
<dbReference type="InterPro" id="IPR013154">
    <property type="entry name" value="ADH-like_N"/>
</dbReference>
<dbReference type="InterPro" id="IPR020843">
    <property type="entry name" value="ER"/>
</dbReference>
<dbReference type="InterPro" id="IPR036291">
    <property type="entry name" value="NAD(P)-bd_dom_sf"/>
</dbReference>
<dbReference type="SMART" id="SM00829">
    <property type="entry name" value="PKS_ER"/>
    <property type="match status" value="1"/>
</dbReference>
<dbReference type="PANTHER" id="PTHR44054:SF1">
    <property type="entry name" value="SYNAPTIC VESICLE MEMBRANE PROTEIN VAT-1 HOMOLOG"/>
    <property type="match status" value="1"/>
</dbReference>
<protein>
    <recommendedName>
        <fullName evidence="2">Enoyl reductase (ER) domain-containing protein</fullName>
    </recommendedName>
</protein>
<dbReference type="Pfam" id="PF00107">
    <property type="entry name" value="ADH_zinc_N"/>
    <property type="match status" value="1"/>
</dbReference>
<dbReference type="InterPro" id="IPR011032">
    <property type="entry name" value="GroES-like_sf"/>
</dbReference>
<dbReference type="Gene3D" id="3.40.50.720">
    <property type="entry name" value="NAD(P)-binding Rossmann-like Domain"/>
    <property type="match status" value="1"/>
</dbReference>
<sequence>MKEVIITKYGAPSVLQVREKRNPNPREGEVLVRNHFTGVNFSEIMARMRLYPGAPKPPTTLGAEACGIVESVGKNVTRLKPGDKVMLFCKYNSYSTHICSDEQLAMPLPEKFSLEEGAAFPLVYVTAYMMMFDLGNFRKGETILIHGAGGGVGTAAIQLAQAMGGNIIGTASHWKHSKLKEMGVQNCIDYNVEDVYNKVMEFTGNRGVDLIIDPVGGENWKISYKCLSKMGKLIIYGDQNFVKGKTFSFITTMKEVFSMPKYRPMDLMSQNKSIMGYHLGRLAGAEDKIQKAVVALSQLVQEDKLSPVIDKIFPFTEADKAHEYIQNRKNFGKVLIDFRGKI</sequence>
<evidence type="ECO:0000313" key="3">
    <source>
        <dbReference type="EMBL" id="SVA66920.1"/>
    </source>
</evidence>
<evidence type="ECO:0000256" key="1">
    <source>
        <dbReference type="ARBA" id="ARBA00023002"/>
    </source>
</evidence>
<dbReference type="EMBL" id="UINC01015989">
    <property type="protein sequence ID" value="SVA66920.1"/>
    <property type="molecule type" value="Genomic_DNA"/>
</dbReference>
<accession>A0A381XQJ4</accession>
<dbReference type="SUPFAM" id="SSF50129">
    <property type="entry name" value="GroES-like"/>
    <property type="match status" value="1"/>
</dbReference>
<dbReference type="SUPFAM" id="SSF51735">
    <property type="entry name" value="NAD(P)-binding Rossmann-fold domains"/>
    <property type="match status" value="1"/>
</dbReference>
<dbReference type="AlphaFoldDB" id="A0A381XQJ4"/>
<gene>
    <name evidence="3" type="ORF">METZ01_LOCUS119774</name>
</gene>
<name>A0A381XQJ4_9ZZZZ</name>
<reference evidence="3" key="1">
    <citation type="submission" date="2018-05" db="EMBL/GenBank/DDBJ databases">
        <authorList>
            <person name="Lanie J.A."/>
            <person name="Ng W.-L."/>
            <person name="Kazmierczak K.M."/>
            <person name="Andrzejewski T.M."/>
            <person name="Davidsen T.M."/>
            <person name="Wayne K.J."/>
            <person name="Tettelin H."/>
            <person name="Glass J.I."/>
            <person name="Rusch D."/>
            <person name="Podicherti R."/>
            <person name="Tsui H.-C.T."/>
            <person name="Winkler M.E."/>
        </authorList>
    </citation>
    <scope>NUCLEOTIDE SEQUENCE</scope>
</reference>
<dbReference type="Pfam" id="PF08240">
    <property type="entry name" value="ADH_N"/>
    <property type="match status" value="1"/>
</dbReference>